<reference evidence="2" key="1">
    <citation type="journal article" date="2019" name="Int. J. Syst. Evol. Microbiol.">
        <title>The Global Catalogue of Microorganisms (GCM) 10K type strain sequencing project: providing services to taxonomists for standard genome sequencing and annotation.</title>
        <authorList>
            <consortium name="The Broad Institute Genomics Platform"/>
            <consortium name="The Broad Institute Genome Sequencing Center for Infectious Disease"/>
            <person name="Wu L."/>
            <person name="Ma J."/>
        </authorList>
    </citation>
    <scope>NUCLEOTIDE SEQUENCE [LARGE SCALE GENOMIC DNA]</scope>
    <source>
        <strain evidence="2">CCUG 57942</strain>
    </source>
</reference>
<dbReference type="EMBL" id="JBHUJB010000012">
    <property type="protein sequence ID" value="MFD2157793.1"/>
    <property type="molecule type" value="Genomic_DNA"/>
</dbReference>
<comment type="caution">
    <text evidence="1">The sequence shown here is derived from an EMBL/GenBank/DDBJ whole genome shotgun (WGS) entry which is preliminary data.</text>
</comment>
<protein>
    <submittedName>
        <fullName evidence="1">SRPBCC family protein</fullName>
    </submittedName>
</protein>
<dbReference type="RefSeq" id="WP_377177365.1">
    <property type="nucleotide sequence ID" value="NZ_JBHUJB010000012.1"/>
</dbReference>
<evidence type="ECO:0000313" key="2">
    <source>
        <dbReference type="Proteomes" id="UP001597389"/>
    </source>
</evidence>
<dbReference type="Gene3D" id="3.30.530.20">
    <property type="match status" value="1"/>
</dbReference>
<organism evidence="1 2">
    <name type="scientific">Rubritalea tangerina</name>
    <dbReference type="NCBI Taxonomy" id="430798"/>
    <lineage>
        <taxon>Bacteria</taxon>
        <taxon>Pseudomonadati</taxon>
        <taxon>Verrucomicrobiota</taxon>
        <taxon>Verrucomicrobiia</taxon>
        <taxon>Verrucomicrobiales</taxon>
        <taxon>Rubritaleaceae</taxon>
        <taxon>Rubritalea</taxon>
    </lineage>
</organism>
<dbReference type="Pfam" id="PF10604">
    <property type="entry name" value="Polyketide_cyc2"/>
    <property type="match status" value="1"/>
</dbReference>
<gene>
    <name evidence="1" type="ORF">ACFSW8_02650</name>
</gene>
<dbReference type="InterPro" id="IPR019587">
    <property type="entry name" value="Polyketide_cyclase/dehydratase"/>
</dbReference>
<dbReference type="InterPro" id="IPR023393">
    <property type="entry name" value="START-like_dom_sf"/>
</dbReference>
<dbReference type="Proteomes" id="UP001597389">
    <property type="component" value="Unassembled WGS sequence"/>
</dbReference>
<evidence type="ECO:0000313" key="1">
    <source>
        <dbReference type="EMBL" id="MFD2157793.1"/>
    </source>
</evidence>
<accession>A0ABW4Z7B1</accession>
<dbReference type="SUPFAM" id="SSF55961">
    <property type="entry name" value="Bet v1-like"/>
    <property type="match status" value="1"/>
</dbReference>
<keyword evidence="2" id="KW-1185">Reference proteome</keyword>
<name>A0ABW4Z7B1_9BACT</name>
<proteinExistence type="predicted"/>
<sequence length="152" mass="17067">MQIQTSTQIKASPDSIWPLLTESRMDVPGCFCLGVPQPRSCELPDQVGGVGAERRCISDRGVVVQRITEWSPPKKLSFEMVSTDHSWSSCVDSIKEEFILSPSDTGTRVTRRTTLKANGTLAKLKEFGFYAGLKRVHFYVFKNWRSSVEHDA</sequence>